<accession>A0A1M6B8Z3</accession>
<keyword evidence="2" id="KW-0472">Membrane</keyword>
<reference evidence="3 4" key="1">
    <citation type="submission" date="2016-11" db="EMBL/GenBank/DDBJ databases">
        <authorList>
            <person name="Jaros S."/>
            <person name="Januszkiewicz K."/>
            <person name="Wedrychowicz H."/>
        </authorList>
    </citation>
    <scope>NUCLEOTIDE SEQUENCE [LARGE SCALE GENOMIC DNA]</scope>
    <source>
        <strain evidence="3 4">DSM 15970</strain>
    </source>
</reference>
<dbReference type="STRING" id="1122934.SAMN02745691_00291"/>
<evidence type="ECO:0000256" key="1">
    <source>
        <dbReference type="SAM" id="Coils"/>
    </source>
</evidence>
<keyword evidence="2" id="KW-1133">Transmembrane helix</keyword>
<keyword evidence="1" id="KW-0175">Coiled coil</keyword>
<evidence type="ECO:0000313" key="3">
    <source>
        <dbReference type="EMBL" id="SHI45117.1"/>
    </source>
</evidence>
<evidence type="ECO:0008006" key="5">
    <source>
        <dbReference type="Google" id="ProtNLM"/>
    </source>
</evidence>
<dbReference type="Pfam" id="PF14584">
    <property type="entry name" value="DUF4446"/>
    <property type="match status" value="1"/>
</dbReference>
<proteinExistence type="predicted"/>
<feature type="transmembrane region" description="Helical" evidence="2">
    <location>
        <begin position="17"/>
        <end position="38"/>
    </location>
</feature>
<dbReference type="Proteomes" id="UP000184342">
    <property type="component" value="Unassembled WGS sequence"/>
</dbReference>
<organism evidence="3 4">
    <name type="scientific">Parasporobacterium paucivorans DSM 15970</name>
    <dbReference type="NCBI Taxonomy" id="1122934"/>
    <lineage>
        <taxon>Bacteria</taxon>
        <taxon>Bacillati</taxon>
        <taxon>Bacillota</taxon>
        <taxon>Clostridia</taxon>
        <taxon>Lachnospirales</taxon>
        <taxon>Lachnospiraceae</taxon>
        <taxon>Parasporobacterium</taxon>
    </lineage>
</organism>
<keyword evidence="2" id="KW-0812">Transmembrane</keyword>
<dbReference type="InterPro" id="IPR027981">
    <property type="entry name" value="DUF4446"/>
</dbReference>
<keyword evidence="4" id="KW-1185">Reference proteome</keyword>
<sequence length="170" mass="19394">MNSKIFDSLGLDALDPAVYIFVLLGLVIILVIITILTLRATNKLKKRYDRFLMGKNAETLEDLIKNRFEELEYLKKENESKTALIQEISEKIRISYQKAAIVKYDAFNEMGGKLSFALALLDENNTGFVLTSMHSREGCYTYIKEIIRGESYIVLGDEEKEAINKAIVNE</sequence>
<gene>
    <name evidence="3" type="ORF">SAMN02745691_00291</name>
</gene>
<protein>
    <recommendedName>
        <fullName evidence="5">DUF4446 domain-containing protein</fullName>
    </recommendedName>
</protein>
<dbReference type="RefSeq" id="WP_073992583.1">
    <property type="nucleotide sequence ID" value="NZ_FQYT01000003.1"/>
</dbReference>
<dbReference type="EMBL" id="FQYT01000003">
    <property type="protein sequence ID" value="SHI45117.1"/>
    <property type="molecule type" value="Genomic_DNA"/>
</dbReference>
<dbReference type="OrthoDB" id="5244042at2"/>
<feature type="coiled-coil region" evidence="1">
    <location>
        <begin position="57"/>
        <end position="91"/>
    </location>
</feature>
<dbReference type="AlphaFoldDB" id="A0A1M6B8Z3"/>
<name>A0A1M6B8Z3_9FIRM</name>
<evidence type="ECO:0000313" key="4">
    <source>
        <dbReference type="Proteomes" id="UP000184342"/>
    </source>
</evidence>
<evidence type="ECO:0000256" key="2">
    <source>
        <dbReference type="SAM" id="Phobius"/>
    </source>
</evidence>